<evidence type="ECO:0000313" key="4">
    <source>
        <dbReference type="Proteomes" id="UP000887540"/>
    </source>
</evidence>
<feature type="region of interest" description="Disordered" evidence="1">
    <location>
        <begin position="320"/>
        <end position="365"/>
    </location>
</feature>
<proteinExistence type="predicted"/>
<dbReference type="WBParaSite" id="ACRNAN_scaffold61.g12961.t1">
    <property type="protein sequence ID" value="ACRNAN_scaffold61.g12961.t1"/>
    <property type="gene ID" value="ACRNAN_scaffold61.g12961"/>
</dbReference>
<keyword evidence="4" id="KW-1185">Reference proteome</keyword>
<keyword evidence="2" id="KW-0812">Transmembrane</keyword>
<dbReference type="Proteomes" id="UP000887540">
    <property type="component" value="Unplaced"/>
</dbReference>
<dbReference type="PANTHER" id="PTHR33748">
    <property type="entry name" value="PROTEIN CBG04600"/>
    <property type="match status" value="1"/>
</dbReference>
<name>A0A914E7G7_9BILA</name>
<accession>A0A914E7G7</accession>
<dbReference type="AlphaFoldDB" id="A0A914E7G7"/>
<protein>
    <submittedName>
        <fullName evidence="5">TPM domain-containing protein</fullName>
    </submittedName>
</protein>
<feature type="region of interest" description="Disordered" evidence="1">
    <location>
        <begin position="188"/>
        <end position="214"/>
    </location>
</feature>
<feature type="chain" id="PRO_5037768955" evidence="3">
    <location>
        <begin position="21"/>
        <end position="365"/>
    </location>
</feature>
<dbReference type="Gene3D" id="3.10.310.50">
    <property type="match status" value="1"/>
</dbReference>
<dbReference type="InterPro" id="IPR033438">
    <property type="entry name" value="MOLO1"/>
</dbReference>
<evidence type="ECO:0000256" key="2">
    <source>
        <dbReference type="SAM" id="Phobius"/>
    </source>
</evidence>
<feature type="transmembrane region" description="Helical" evidence="2">
    <location>
        <begin position="227"/>
        <end position="251"/>
    </location>
</feature>
<keyword evidence="2" id="KW-1133">Transmembrane helix</keyword>
<reference evidence="5" key="1">
    <citation type="submission" date="2022-11" db="UniProtKB">
        <authorList>
            <consortium name="WormBaseParasite"/>
        </authorList>
    </citation>
    <scope>IDENTIFICATION</scope>
</reference>
<dbReference type="PANTHER" id="PTHR33748:SF6">
    <property type="entry name" value="TPM_PHOSPHATASE DOMAIN-CONTAINING PROTEIN"/>
    <property type="match status" value="1"/>
</dbReference>
<dbReference type="Pfam" id="PF17175">
    <property type="entry name" value="MOLO1"/>
    <property type="match status" value="1"/>
</dbReference>
<feature type="signal peptide" evidence="3">
    <location>
        <begin position="1"/>
        <end position="20"/>
    </location>
</feature>
<feature type="compositionally biased region" description="Gly residues" evidence="1">
    <location>
        <begin position="320"/>
        <end position="335"/>
    </location>
</feature>
<evidence type="ECO:0000256" key="3">
    <source>
        <dbReference type="SAM" id="SignalP"/>
    </source>
</evidence>
<organism evidence="4 5">
    <name type="scientific">Acrobeloides nanus</name>
    <dbReference type="NCBI Taxonomy" id="290746"/>
    <lineage>
        <taxon>Eukaryota</taxon>
        <taxon>Metazoa</taxon>
        <taxon>Ecdysozoa</taxon>
        <taxon>Nematoda</taxon>
        <taxon>Chromadorea</taxon>
        <taxon>Rhabditida</taxon>
        <taxon>Tylenchina</taxon>
        <taxon>Cephalobomorpha</taxon>
        <taxon>Cephaloboidea</taxon>
        <taxon>Cephalobidae</taxon>
        <taxon>Acrobeloides</taxon>
    </lineage>
</organism>
<evidence type="ECO:0000313" key="5">
    <source>
        <dbReference type="WBParaSite" id="ACRNAN_scaffold61.g12961.t1"/>
    </source>
</evidence>
<keyword evidence="2" id="KW-0472">Membrane</keyword>
<evidence type="ECO:0000256" key="1">
    <source>
        <dbReference type="SAM" id="MobiDB-lite"/>
    </source>
</evidence>
<feature type="region of interest" description="Disordered" evidence="1">
    <location>
        <begin position="261"/>
        <end position="289"/>
    </location>
</feature>
<keyword evidence="3" id="KW-0732">Signal</keyword>
<feature type="compositionally biased region" description="Gly residues" evidence="1">
    <location>
        <begin position="280"/>
        <end position="289"/>
    </location>
</feature>
<sequence>MAPSMGPLLFLISFLYYTSGQQWDATNYPNPTTGGFKQCNMRSSANLCDPDQVLTESQRYRLNNDLNQLEQKTRQEHGRNFCEKKGITGAIALVKRVKGGSQQAVQAMANDMLRKWNLDRQCQKAVVIVVAVDDRKFWVARGPKVPVYGQELTDIFSSQKNQFANGEYSQALDNILKAIVDATLAKQGPGAAPGGDRGRAQPQPGTVGDKGKGGEGFKWPLSTKATLILLAIIVLVVIPILCCCCCLYFCCCKNTNDNRRQGPSDGETGGGQPFTSSDTGPGGGGRGGGRFGNIGSILGGLGGGAALNGIMNRFRNRGGGGGAGGGLPPQQGGGAYPPADQYAGGKQPGLYPSVPKEDQGGGGGW</sequence>
<dbReference type="GO" id="GO:0005892">
    <property type="term" value="C:acetylcholine-gated channel complex"/>
    <property type="evidence" value="ECO:0007669"/>
    <property type="project" value="InterPro"/>
</dbReference>